<evidence type="ECO:0000256" key="1">
    <source>
        <dbReference type="SAM" id="Coils"/>
    </source>
</evidence>
<gene>
    <name evidence="3" type="ORF">B7492_33560</name>
</gene>
<name>A0A1W6AJF1_BACMY</name>
<evidence type="ECO:0000313" key="3">
    <source>
        <dbReference type="EMBL" id="ARJ25960.1"/>
    </source>
</evidence>
<proteinExistence type="predicted"/>
<feature type="transmembrane region" description="Helical" evidence="2">
    <location>
        <begin position="12"/>
        <end position="30"/>
    </location>
</feature>
<dbReference type="Proteomes" id="UP000192932">
    <property type="component" value="Plasmid unnamed5"/>
</dbReference>
<dbReference type="EMBL" id="CP020748">
    <property type="protein sequence ID" value="ARJ25960.1"/>
    <property type="molecule type" value="Genomic_DNA"/>
</dbReference>
<reference evidence="3 4" key="1">
    <citation type="submission" date="2017-04" db="EMBL/GenBank/DDBJ databases">
        <title>The Characteristic of a Fine Plant Growth-Promoting Rhizobacteria Bacillus mycoides Gnyt1 and its Whole Genome Sequencing Analysis.</title>
        <authorList>
            <person name="Li J.H."/>
            <person name="Yao T."/>
        </authorList>
    </citation>
    <scope>NUCLEOTIDE SEQUENCE [LARGE SCALE GENOMIC DNA]</scope>
    <source>
        <strain evidence="3 4">Gnyt1</strain>
        <plasmid evidence="4">Plasmid unnamed5</plasmid>
    </source>
</reference>
<keyword evidence="3" id="KW-0614">Plasmid</keyword>
<geneLocation type="plasmid" evidence="3 4">
    <name>unnamed5</name>
</geneLocation>
<feature type="coiled-coil region" evidence="1">
    <location>
        <begin position="241"/>
        <end position="289"/>
    </location>
</feature>
<accession>A0A1W6AJF1</accession>
<keyword evidence="2" id="KW-0812">Transmembrane</keyword>
<dbReference type="AlphaFoldDB" id="A0A1W6AJF1"/>
<evidence type="ECO:0000256" key="2">
    <source>
        <dbReference type="SAM" id="Phobius"/>
    </source>
</evidence>
<sequence>MSAFKVGSNKNKIYYAIMIGIVAILTICLTSKEFMFNDDPIVQTEFNRPLPGLNYTTIYLKKWEYNPDKDIMQVHLKTGEKSGTYVSTKLSFTAKQKGNAKELPTKVVFNQGDMYVIQISEVPKEYKVIGLFVNEKAEIDSFESSTTSEGGTIQKEENTNLKEKKIVLTGDYRKIKANKDLLRKNANEYAQDETEEELQTVKIEIKNVKKTIPLQDELSDKVVNEIERIEANKAYQTDEEKEKSESEIQKRKLQIEQYKKRKLELESKIKELEAKEKNLQKKLEDQRKKFNLAE</sequence>
<keyword evidence="2" id="KW-0472">Membrane</keyword>
<evidence type="ECO:0000313" key="4">
    <source>
        <dbReference type="Proteomes" id="UP000192932"/>
    </source>
</evidence>
<keyword evidence="1" id="KW-0175">Coiled coil</keyword>
<keyword evidence="2" id="KW-1133">Transmembrane helix</keyword>
<dbReference type="RefSeq" id="WP_085313643.1">
    <property type="nucleotide sequence ID" value="NZ_CP020748.1"/>
</dbReference>
<feature type="coiled-coil region" evidence="1">
    <location>
        <begin position="172"/>
        <end position="211"/>
    </location>
</feature>
<organism evidence="3 4">
    <name type="scientific">Bacillus mycoides</name>
    <dbReference type="NCBI Taxonomy" id="1405"/>
    <lineage>
        <taxon>Bacteria</taxon>
        <taxon>Bacillati</taxon>
        <taxon>Bacillota</taxon>
        <taxon>Bacilli</taxon>
        <taxon>Bacillales</taxon>
        <taxon>Bacillaceae</taxon>
        <taxon>Bacillus</taxon>
        <taxon>Bacillus cereus group</taxon>
    </lineage>
</organism>
<protein>
    <submittedName>
        <fullName evidence="3">Uncharacterized protein</fullName>
    </submittedName>
</protein>